<name>A0A239DCB5_9BACT</name>
<proteinExistence type="predicted"/>
<protein>
    <submittedName>
        <fullName evidence="4">Site-specific DNA recombinase</fullName>
    </submittedName>
</protein>
<dbReference type="PROSITE" id="PS51736">
    <property type="entry name" value="RECOMBINASES_3"/>
    <property type="match status" value="1"/>
</dbReference>
<dbReference type="InterPro" id="IPR006119">
    <property type="entry name" value="Resolv_N"/>
</dbReference>
<reference evidence="4 5" key="1">
    <citation type="submission" date="2017-06" db="EMBL/GenBank/DDBJ databases">
        <authorList>
            <person name="Kim H.J."/>
            <person name="Triplett B.A."/>
        </authorList>
    </citation>
    <scope>NUCLEOTIDE SEQUENCE [LARGE SCALE GENOMIC DNA]</scope>
    <source>
        <strain evidence="4 5">DSM 13116</strain>
    </source>
</reference>
<dbReference type="EMBL" id="FZOC01000014">
    <property type="protein sequence ID" value="SNS29521.1"/>
    <property type="molecule type" value="Genomic_DNA"/>
</dbReference>
<keyword evidence="5" id="KW-1185">Reference proteome</keyword>
<dbReference type="InterPro" id="IPR036162">
    <property type="entry name" value="Resolvase-like_N_sf"/>
</dbReference>
<evidence type="ECO:0000256" key="1">
    <source>
        <dbReference type="ARBA" id="ARBA00023125"/>
    </source>
</evidence>
<dbReference type="PANTHER" id="PTHR30461">
    <property type="entry name" value="DNA-INVERTASE FROM LAMBDOID PROPHAGE"/>
    <property type="match status" value="1"/>
</dbReference>
<dbReference type="PANTHER" id="PTHR30461:SF2">
    <property type="entry name" value="SERINE RECOMBINASE PINE-RELATED"/>
    <property type="match status" value="1"/>
</dbReference>
<dbReference type="AlphaFoldDB" id="A0A239DCB5"/>
<evidence type="ECO:0000313" key="4">
    <source>
        <dbReference type="EMBL" id="SNS29521.1"/>
    </source>
</evidence>
<dbReference type="GO" id="GO:0003677">
    <property type="term" value="F:DNA binding"/>
    <property type="evidence" value="ECO:0007669"/>
    <property type="project" value="UniProtKB-KW"/>
</dbReference>
<keyword evidence="2" id="KW-0233">DNA recombination</keyword>
<dbReference type="GO" id="GO:0000150">
    <property type="term" value="F:DNA strand exchange activity"/>
    <property type="evidence" value="ECO:0007669"/>
    <property type="project" value="InterPro"/>
</dbReference>
<sequence length="243" mass="27397">MTTSTTSSQGTGTKVFAYVRVSGKAQVEGDGFRRQEAEIQAYAKANGLEVVEMYREEGISGTASEADRPAFQDMVTAILRNGVRTVIVEGLDRVAREYRVQELLLTYLASKGIALIVARTGENVTEALMADPMRRALVQMQGVLSELEKNMLVKKLRQARDRKREEQGRCEGRHAFTKETLPDALRSVLEAIRRLRRRKPGQVQRTYAQVAEELNRQGHTSSKGLPFTGANVQNLWQRYRRLI</sequence>
<dbReference type="OrthoDB" id="128993at2"/>
<evidence type="ECO:0000256" key="2">
    <source>
        <dbReference type="ARBA" id="ARBA00023172"/>
    </source>
</evidence>
<gene>
    <name evidence="4" type="ORF">SAMN04488503_0184</name>
</gene>
<dbReference type="Proteomes" id="UP000198324">
    <property type="component" value="Unassembled WGS sequence"/>
</dbReference>
<dbReference type="Pfam" id="PF00239">
    <property type="entry name" value="Resolvase"/>
    <property type="match status" value="1"/>
</dbReference>
<organism evidence="4 5">
    <name type="scientific">Humidesulfovibrio mexicanus</name>
    <dbReference type="NCBI Taxonomy" id="147047"/>
    <lineage>
        <taxon>Bacteria</taxon>
        <taxon>Pseudomonadati</taxon>
        <taxon>Thermodesulfobacteriota</taxon>
        <taxon>Desulfovibrionia</taxon>
        <taxon>Desulfovibrionales</taxon>
        <taxon>Desulfovibrionaceae</taxon>
        <taxon>Humidesulfovibrio</taxon>
    </lineage>
</organism>
<dbReference type="InterPro" id="IPR050639">
    <property type="entry name" value="SSR_resolvase"/>
</dbReference>
<dbReference type="SUPFAM" id="SSF53041">
    <property type="entry name" value="Resolvase-like"/>
    <property type="match status" value="1"/>
</dbReference>
<evidence type="ECO:0000313" key="5">
    <source>
        <dbReference type="Proteomes" id="UP000198324"/>
    </source>
</evidence>
<evidence type="ECO:0000259" key="3">
    <source>
        <dbReference type="PROSITE" id="PS51736"/>
    </source>
</evidence>
<keyword evidence="1" id="KW-0238">DNA-binding</keyword>
<feature type="domain" description="Resolvase/invertase-type recombinase catalytic" evidence="3">
    <location>
        <begin position="14"/>
        <end position="167"/>
    </location>
</feature>
<dbReference type="CDD" id="cd00338">
    <property type="entry name" value="Ser_Recombinase"/>
    <property type="match status" value="1"/>
</dbReference>
<accession>A0A239DCB5</accession>
<dbReference type="RefSeq" id="WP_089275673.1">
    <property type="nucleotide sequence ID" value="NZ_FZOC01000014.1"/>
</dbReference>
<dbReference type="SMART" id="SM00857">
    <property type="entry name" value="Resolvase"/>
    <property type="match status" value="1"/>
</dbReference>
<dbReference type="Gene3D" id="3.40.50.1390">
    <property type="entry name" value="Resolvase, N-terminal catalytic domain"/>
    <property type="match status" value="1"/>
</dbReference>